<dbReference type="PANTHER" id="PTHR10913">
    <property type="entry name" value="FOLLISTATIN-RELATED"/>
    <property type="match status" value="1"/>
</dbReference>
<dbReference type="CDD" id="cd00104">
    <property type="entry name" value="KAZAL_FS"/>
    <property type="match status" value="5"/>
</dbReference>
<sequence length="304" mass="33493">MLVLLTVVLALLMPASGQRPTNEECARHGPNTACNRNIAFVCGSNGQSYSNQCEFLVAACANPNSGLSLYARGRCDDIRPTKDECDRDDGTCTREYIPVCGSDRRNYSNLCVFRAAQCKDPNLTFKGLGECDDTGPTKDDECDPDGGCTREYIPVCGSDGRNYINTCFFKYAQCKTPNLTLQRHGQCDPTHVKKVQCAGLRVCTREYIPVCGSDGKTYGNPCELRSAQCKTPNLTLQRHGRCDPTHVKKVQCAGLRVCTREYIPVCGSDGVSYSNFCVFQFAQCKKASVDPPTPWAVRPNTREE</sequence>
<protein>
    <recommendedName>
        <fullName evidence="5">Kazal-like domain-containing protein</fullName>
    </recommendedName>
</protein>
<feature type="domain" description="Kazal-like" evidence="5">
    <location>
        <begin position="191"/>
        <end position="244"/>
    </location>
</feature>
<comment type="caution">
    <text evidence="6">The sequence shown here is derived from an EMBL/GenBank/DDBJ whole genome shotgun (WGS) entry which is preliminary data.</text>
</comment>
<feature type="domain" description="Kazal-like" evidence="5">
    <location>
        <begin position="246"/>
        <end position="286"/>
    </location>
</feature>
<dbReference type="InterPro" id="IPR002350">
    <property type="entry name" value="Kazal_dom"/>
</dbReference>
<name>A0A6A5A6A5_APHAT</name>
<dbReference type="GO" id="GO:0005576">
    <property type="term" value="C:extracellular region"/>
    <property type="evidence" value="ECO:0007669"/>
    <property type="project" value="TreeGrafter"/>
</dbReference>
<feature type="chain" id="PRO_5025479263" description="Kazal-like domain-containing protein" evidence="4">
    <location>
        <begin position="18"/>
        <end position="304"/>
    </location>
</feature>
<dbReference type="InterPro" id="IPR050653">
    <property type="entry name" value="Prot_Inhib_GrowthFact_Antg"/>
</dbReference>
<dbReference type="EMBL" id="VJMI01014510">
    <property type="protein sequence ID" value="KAF0741420.1"/>
    <property type="molecule type" value="Genomic_DNA"/>
</dbReference>
<feature type="non-terminal residue" evidence="6">
    <location>
        <position position="304"/>
    </location>
</feature>
<dbReference type="PANTHER" id="PTHR10913:SF45">
    <property type="entry name" value="FOLLISTATIN, ISOFORM A-RELATED"/>
    <property type="match status" value="1"/>
</dbReference>
<dbReference type="Gene3D" id="3.30.60.30">
    <property type="match status" value="5"/>
</dbReference>
<feature type="domain" description="Kazal-like" evidence="5">
    <location>
        <begin position="136"/>
        <end position="189"/>
    </location>
</feature>
<evidence type="ECO:0000256" key="2">
    <source>
        <dbReference type="ARBA" id="ARBA00022900"/>
    </source>
</evidence>
<organism evidence="6 7">
    <name type="scientific">Aphanomyces astaci</name>
    <name type="common">Crayfish plague agent</name>
    <dbReference type="NCBI Taxonomy" id="112090"/>
    <lineage>
        <taxon>Eukaryota</taxon>
        <taxon>Sar</taxon>
        <taxon>Stramenopiles</taxon>
        <taxon>Oomycota</taxon>
        <taxon>Saprolegniomycetes</taxon>
        <taxon>Saprolegniales</taxon>
        <taxon>Verrucalvaceae</taxon>
        <taxon>Aphanomyces</taxon>
    </lineage>
</organism>
<dbReference type="VEuPathDB" id="FungiDB:H257_05516"/>
<dbReference type="AlphaFoldDB" id="A0A6A5A6A5"/>
<reference evidence="6 7" key="1">
    <citation type="submission" date="2019-06" db="EMBL/GenBank/DDBJ databases">
        <title>Genomics analysis of Aphanomyces spp. identifies a new class of oomycete effector associated with host adaptation.</title>
        <authorList>
            <person name="Gaulin E."/>
        </authorList>
    </citation>
    <scope>NUCLEOTIDE SEQUENCE [LARGE SCALE GENOMIC DNA]</scope>
    <source>
        <strain evidence="6 7">E</strain>
    </source>
</reference>
<dbReference type="Pfam" id="PF00050">
    <property type="entry name" value="Kazal_1"/>
    <property type="match status" value="2"/>
</dbReference>
<proteinExistence type="predicted"/>
<dbReference type="VEuPathDB" id="FungiDB:H257_03843"/>
<keyword evidence="1" id="KW-0646">Protease inhibitor</keyword>
<feature type="domain" description="Kazal-like" evidence="5">
    <location>
        <begin position="79"/>
        <end position="133"/>
    </location>
</feature>
<keyword evidence="3" id="KW-1015">Disulfide bond</keyword>
<dbReference type="SUPFAM" id="SSF100895">
    <property type="entry name" value="Kazal-type serine protease inhibitors"/>
    <property type="match status" value="5"/>
</dbReference>
<evidence type="ECO:0000259" key="5">
    <source>
        <dbReference type="PROSITE" id="PS51465"/>
    </source>
</evidence>
<evidence type="ECO:0000256" key="3">
    <source>
        <dbReference type="ARBA" id="ARBA00023157"/>
    </source>
</evidence>
<evidence type="ECO:0000313" key="6">
    <source>
        <dbReference type="EMBL" id="KAF0741420.1"/>
    </source>
</evidence>
<dbReference type="Pfam" id="PF07648">
    <property type="entry name" value="Kazal_2"/>
    <property type="match status" value="3"/>
</dbReference>
<dbReference type="VEuPathDB" id="FungiDB:H257_03831"/>
<dbReference type="InterPro" id="IPR036058">
    <property type="entry name" value="Kazal_dom_sf"/>
</dbReference>
<dbReference type="Proteomes" id="UP000469452">
    <property type="component" value="Unassembled WGS sequence"/>
</dbReference>
<evidence type="ECO:0000256" key="1">
    <source>
        <dbReference type="ARBA" id="ARBA00022690"/>
    </source>
</evidence>
<evidence type="ECO:0000313" key="7">
    <source>
        <dbReference type="Proteomes" id="UP000469452"/>
    </source>
</evidence>
<dbReference type="PROSITE" id="PS51465">
    <property type="entry name" value="KAZAL_2"/>
    <property type="match status" value="5"/>
</dbReference>
<dbReference type="SMART" id="SM00280">
    <property type="entry name" value="KAZAL"/>
    <property type="match status" value="5"/>
</dbReference>
<feature type="domain" description="Kazal-like" evidence="5">
    <location>
        <begin position="19"/>
        <end position="77"/>
    </location>
</feature>
<evidence type="ECO:0000256" key="4">
    <source>
        <dbReference type="SAM" id="SignalP"/>
    </source>
</evidence>
<keyword evidence="4" id="KW-0732">Signal</keyword>
<keyword evidence="2" id="KW-0722">Serine protease inhibitor</keyword>
<feature type="signal peptide" evidence="4">
    <location>
        <begin position="1"/>
        <end position="17"/>
    </location>
</feature>
<gene>
    <name evidence="6" type="ORF">AaE_008672</name>
</gene>
<accession>A0A6A5A6A5</accession>